<dbReference type="CDD" id="cd00190">
    <property type="entry name" value="Tryp_SPc"/>
    <property type="match status" value="1"/>
</dbReference>
<dbReference type="GO" id="GO:0004252">
    <property type="term" value="F:serine-type endopeptidase activity"/>
    <property type="evidence" value="ECO:0007669"/>
    <property type="project" value="InterPro"/>
</dbReference>
<dbReference type="Pfam" id="PF00089">
    <property type="entry name" value="Trypsin"/>
    <property type="match status" value="1"/>
</dbReference>
<evidence type="ECO:0000256" key="2">
    <source>
        <dbReference type="ARBA" id="ARBA00022801"/>
    </source>
</evidence>
<name>A0A9Q0MGY4_BLOTA</name>
<dbReference type="PROSITE" id="PS00134">
    <property type="entry name" value="TRYPSIN_HIS"/>
    <property type="match status" value="1"/>
</dbReference>
<proteinExistence type="predicted"/>
<dbReference type="GO" id="GO:0006508">
    <property type="term" value="P:proteolysis"/>
    <property type="evidence" value="ECO:0007669"/>
    <property type="project" value="UniProtKB-KW"/>
</dbReference>
<dbReference type="SMART" id="SM00192">
    <property type="entry name" value="LDLa"/>
    <property type="match status" value="1"/>
</dbReference>
<dbReference type="SUPFAM" id="SSF57424">
    <property type="entry name" value="LDL receptor-like module"/>
    <property type="match status" value="1"/>
</dbReference>
<dbReference type="InterPro" id="IPR043504">
    <property type="entry name" value="Peptidase_S1_PA_chymotrypsin"/>
</dbReference>
<dbReference type="InterPro" id="IPR001254">
    <property type="entry name" value="Trypsin_dom"/>
</dbReference>
<dbReference type="InterPro" id="IPR002172">
    <property type="entry name" value="LDrepeatLR_classA_rpt"/>
</dbReference>
<dbReference type="Gene3D" id="2.40.10.10">
    <property type="entry name" value="Trypsin-like serine proteases"/>
    <property type="match status" value="1"/>
</dbReference>
<keyword evidence="9" id="KW-1185">Reference proteome</keyword>
<dbReference type="Pfam" id="PF00057">
    <property type="entry name" value="Ldl_recept_a"/>
    <property type="match status" value="1"/>
</dbReference>
<feature type="domain" description="Peptidase S1" evidence="7">
    <location>
        <begin position="143"/>
        <end position="394"/>
    </location>
</feature>
<reference evidence="8" key="1">
    <citation type="submission" date="2022-12" db="EMBL/GenBank/DDBJ databases">
        <title>Genome assemblies of Blomia tropicalis.</title>
        <authorList>
            <person name="Cui Y."/>
        </authorList>
    </citation>
    <scope>NUCLEOTIDE SEQUENCE</scope>
    <source>
        <tissue evidence="8">Adult mites</tissue>
    </source>
</reference>
<evidence type="ECO:0000313" key="9">
    <source>
        <dbReference type="Proteomes" id="UP001142055"/>
    </source>
</evidence>
<dbReference type="InterPro" id="IPR036055">
    <property type="entry name" value="LDL_receptor-like_sf"/>
</dbReference>
<organism evidence="8 9">
    <name type="scientific">Blomia tropicalis</name>
    <name type="common">Mite</name>
    <dbReference type="NCBI Taxonomy" id="40697"/>
    <lineage>
        <taxon>Eukaryota</taxon>
        <taxon>Metazoa</taxon>
        <taxon>Ecdysozoa</taxon>
        <taxon>Arthropoda</taxon>
        <taxon>Chelicerata</taxon>
        <taxon>Arachnida</taxon>
        <taxon>Acari</taxon>
        <taxon>Acariformes</taxon>
        <taxon>Sarcoptiformes</taxon>
        <taxon>Astigmata</taxon>
        <taxon>Glycyphagoidea</taxon>
        <taxon>Echimyopodidae</taxon>
        <taxon>Blomia</taxon>
    </lineage>
</organism>
<gene>
    <name evidence="8" type="ORF">RDWZM_004159</name>
</gene>
<dbReference type="OMA" id="ICLADEQ"/>
<comment type="caution">
    <text evidence="5">Lacks conserved residue(s) required for the propagation of feature annotation.</text>
</comment>
<sequence>MLSYDFYQNINVDMYDGPSVESPRIARYGDDGIGSKRFQTKTNNLLIRYYGEGIYAFKSAFRLYFEQSLPFIEHCDQTNGTMIRCRNGLACIPITHRCDNIFDCSDGTDEEDCPNINQTFTNGCGWRKMNQMLDDDNDDTLQIVNGKISQPGAWPWIVSLRLVSHEPIGHTCGGTIINRQWILTAAHCMAEYPNITDWTVHAGKYRELIHDSTEVIRYISKSFVHPLYIGSRNEIDNDNFTWYDHNANDIALLKLNAPLPDRMDMIGSICLADEQYGLDEGLISYVIGWGTVSNMSNMDVLNEALVPIITNEKCRQWMIDFNIGPSMICAGWEAGGGDACQGDSGGPLFVQNIVTKRFDQIGIVSTGALCGEPKQAGIYTRIPSYTSWIRNHTNSQFET</sequence>
<dbReference type="InterPro" id="IPR023415">
    <property type="entry name" value="LDLR_class-A_CS"/>
</dbReference>
<dbReference type="PROSITE" id="PS50068">
    <property type="entry name" value="LDLRA_2"/>
    <property type="match status" value="1"/>
</dbReference>
<evidence type="ECO:0000256" key="5">
    <source>
        <dbReference type="PROSITE-ProRule" id="PRU00124"/>
    </source>
</evidence>
<dbReference type="InterPro" id="IPR018114">
    <property type="entry name" value="TRYPSIN_HIS"/>
</dbReference>
<dbReference type="PROSITE" id="PS00135">
    <property type="entry name" value="TRYPSIN_SER"/>
    <property type="match status" value="1"/>
</dbReference>
<evidence type="ECO:0000256" key="6">
    <source>
        <dbReference type="RuleBase" id="RU363034"/>
    </source>
</evidence>
<dbReference type="InterPro" id="IPR009003">
    <property type="entry name" value="Peptidase_S1_PA"/>
</dbReference>
<dbReference type="AlphaFoldDB" id="A0A9Q0MGY4"/>
<dbReference type="Gene3D" id="4.10.400.10">
    <property type="entry name" value="Low-density Lipoprotein Receptor"/>
    <property type="match status" value="1"/>
</dbReference>
<keyword evidence="4 5" id="KW-1015">Disulfide bond</keyword>
<dbReference type="PROSITE" id="PS01209">
    <property type="entry name" value="LDLRA_1"/>
    <property type="match status" value="1"/>
</dbReference>
<protein>
    <recommendedName>
        <fullName evidence="7">Peptidase S1 domain-containing protein</fullName>
    </recommendedName>
</protein>
<accession>A0A9Q0MGY4</accession>
<dbReference type="PANTHER" id="PTHR24252:SF7">
    <property type="entry name" value="HYALIN"/>
    <property type="match status" value="1"/>
</dbReference>
<dbReference type="PROSITE" id="PS50240">
    <property type="entry name" value="TRYPSIN_DOM"/>
    <property type="match status" value="1"/>
</dbReference>
<evidence type="ECO:0000256" key="3">
    <source>
        <dbReference type="ARBA" id="ARBA00022825"/>
    </source>
</evidence>
<dbReference type="PRINTS" id="PR00722">
    <property type="entry name" value="CHYMOTRYPSIN"/>
</dbReference>
<dbReference type="CDD" id="cd00112">
    <property type="entry name" value="LDLa"/>
    <property type="match status" value="1"/>
</dbReference>
<dbReference type="Proteomes" id="UP001142055">
    <property type="component" value="Chromosome 1"/>
</dbReference>
<dbReference type="SMART" id="SM00020">
    <property type="entry name" value="Tryp_SPc"/>
    <property type="match status" value="1"/>
</dbReference>
<evidence type="ECO:0000259" key="7">
    <source>
        <dbReference type="PROSITE" id="PS50240"/>
    </source>
</evidence>
<evidence type="ECO:0000256" key="1">
    <source>
        <dbReference type="ARBA" id="ARBA00022670"/>
    </source>
</evidence>
<keyword evidence="3 6" id="KW-0720">Serine protease</keyword>
<dbReference type="FunFam" id="2.40.10.10:FF:000003">
    <property type="entry name" value="Transmembrane serine protease 3"/>
    <property type="match status" value="1"/>
</dbReference>
<dbReference type="InterPro" id="IPR001314">
    <property type="entry name" value="Peptidase_S1A"/>
</dbReference>
<keyword evidence="1 6" id="KW-0645">Protease</keyword>
<dbReference type="PANTHER" id="PTHR24252">
    <property type="entry name" value="ACROSIN-RELATED"/>
    <property type="match status" value="1"/>
</dbReference>
<dbReference type="SUPFAM" id="SSF50494">
    <property type="entry name" value="Trypsin-like serine proteases"/>
    <property type="match status" value="1"/>
</dbReference>
<evidence type="ECO:0000313" key="8">
    <source>
        <dbReference type="EMBL" id="KAJ6225614.1"/>
    </source>
</evidence>
<keyword evidence="2 6" id="KW-0378">Hydrolase</keyword>
<dbReference type="EMBL" id="JAPWDV010000001">
    <property type="protein sequence ID" value="KAJ6225614.1"/>
    <property type="molecule type" value="Genomic_DNA"/>
</dbReference>
<dbReference type="InterPro" id="IPR033116">
    <property type="entry name" value="TRYPSIN_SER"/>
</dbReference>
<evidence type="ECO:0000256" key="4">
    <source>
        <dbReference type="ARBA" id="ARBA00023157"/>
    </source>
</evidence>
<comment type="caution">
    <text evidence="8">The sequence shown here is derived from an EMBL/GenBank/DDBJ whole genome shotgun (WGS) entry which is preliminary data.</text>
</comment>
<feature type="disulfide bond" evidence="5">
    <location>
        <begin position="98"/>
        <end position="113"/>
    </location>
</feature>